<dbReference type="InterPro" id="IPR007577">
    <property type="entry name" value="GlycoTrfase_DXD_sugar-bd_CS"/>
</dbReference>
<organism evidence="3 4">
    <name type="scientific">Papiliotrema laurentii</name>
    <name type="common">Cryptococcus laurentii</name>
    <dbReference type="NCBI Taxonomy" id="5418"/>
    <lineage>
        <taxon>Eukaryota</taxon>
        <taxon>Fungi</taxon>
        <taxon>Dikarya</taxon>
        <taxon>Basidiomycota</taxon>
        <taxon>Agaricomycotina</taxon>
        <taxon>Tremellomycetes</taxon>
        <taxon>Tremellales</taxon>
        <taxon>Rhynchogastremaceae</taxon>
        <taxon>Papiliotrema</taxon>
    </lineage>
</organism>
<name>A0AAD9FW38_PAPLA</name>
<dbReference type="Pfam" id="PF04488">
    <property type="entry name" value="Gly_transf_sug"/>
    <property type="match status" value="1"/>
</dbReference>
<evidence type="ECO:0000313" key="4">
    <source>
        <dbReference type="Proteomes" id="UP001182556"/>
    </source>
</evidence>
<feature type="transmembrane region" description="Helical" evidence="2">
    <location>
        <begin position="20"/>
        <end position="40"/>
    </location>
</feature>
<dbReference type="Proteomes" id="UP001182556">
    <property type="component" value="Unassembled WGS sequence"/>
</dbReference>
<evidence type="ECO:0000313" key="3">
    <source>
        <dbReference type="EMBL" id="KAK1927103.1"/>
    </source>
</evidence>
<comment type="caution">
    <text evidence="3">The sequence shown here is derived from an EMBL/GenBank/DDBJ whole genome shotgun (WGS) entry which is preliminary data.</text>
</comment>
<keyword evidence="2" id="KW-0472">Membrane</keyword>
<dbReference type="EMBL" id="JAODAN010000001">
    <property type="protein sequence ID" value="KAK1927103.1"/>
    <property type="molecule type" value="Genomic_DNA"/>
</dbReference>
<dbReference type="PANTHER" id="PTHR46830:SF2">
    <property type="entry name" value="ALPHA-1,4-N-ACETYLGLUCOSAMINYLTRANSFERASE"/>
    <property type="match status" value="1"/>
</dbReference>
<keyword evidence="4" id="KW-1185">Reference proteome</keyword>
<protein>
    <recommendedName>
        <fullName evidence="5">Glycosyltransferase family 32 protein</fullName>
    </recommendedName>
</protein>
<comment type="similarity">
    <text evidence="1">Belongs to the glycosyltransferase 32 family.</text>
</comment>
<accession>A0AAD9FW38</accession>
<sequence length="363" mass="41118">MLPLWIRGGRPVNIPFGNHALPVPLVPLLLLCVGLGYIFASWTGSGHAQRPAGLTTSPFLIPSSKFLPPPPPPARPDYIPAPVAPKRSGMVVPNAVHYVYGLKPVPPGGQPEELPYYAYLAIRSALINLKPEKMFFHYEHLPTGPWWELLEPKLTLVKTIVPDSYLGRPLRHFAHKADVLRLLAMKHSGGIYLDIDMFVVKPFDDLLSYPTTLGMQASPHSEATDLEPQGLCNAVIISQPHSSFIDRWLAAYETFDDSSWDHHSVEVSWELARRYPTELQVLSNRAFFWPMWHGNEIEKTHERDDYNFKATGQYAYHAWESLAMKYLKDLSPKSIRDNDNSFNRLVRPFIGPEDDAVYASWRG</sequence>
<dbReference type="AlphaFoldDB" id="A0AAD9FW38"/>
<dbReference type="PANTHER" id="PTHR46830">
    <property type="entry name" value="TRANSFERASE, PUTATIVE-RELATED"/>
    <property type="match status" value="1"/>
</dbReference>
<reference evidence="3" key="1">
    <citation type="submission" date="2023-02" db="EMBL/GenBank/DDBJ databases">
        <title>Identification and recombinant expression of a fungal hydrolase from Papiliotrema laurentii that hydrolyzes apple cutin and clears colloidal polyester polyurethane.</title>
        <authorList>
            <consortium name="DOE Joint Genome Institute"/>
            <person name="Roman V.A."/>
            <person name="Bojanowski C."/>
            <person name="Crable B.R."/>
            <person name="Wagner D.N."/>
            <person name="Hung C.S."/>
            <person name="Nadeau L.J."/>
            <person name="Schratz L."/>
            <person name="Haridas S."/>
            <person name="Pangilinan J."/>
            <person name="Lipzen A."/>
            <person name="Na H."/>
            <person name="Yan M."/>
            <person name="Ng V."/>
            <person name="Grigoriev I.V."/>
            <person name="Spatafora J.W."/>
            <person name="Barlow D."/>
            <person name="Biffinger J."/>
            <person name="Kelley-Loughnane N."/>
            <person name="Varaljay V.A."/>
            <person name="Crookes-Goodson W.J."/>
        </authorList>
    </citation>
    <scope>NUCLEOTIDE SEQUENCE</scope>
    <source>
        <strain evidence="3">5307AH</strain>
    </source>
</reference>
<evidence type="ECO:0000256" key="1">
    <source>
        <dbReference type="ARBA" id="ARBA00009003"/>
    </source>
</evidence>
<gene>
    <name evidence="3" type="ORF">DB88DRAFT_476769</name>
</gene>
<keyword evidence="2" id="KW-0812">Transmembrane</keyword>
<dbReference type="SUPFAM" id="SSF53448">
    <property type="entry name" value="Nucleotide-diphospho-sugar transferases"/>
    <property type="match status" value="1"/>
</dbReference>
<dbReference type="InterPro" id="IPR029044">
    <property type="entry name" value="Nucleotide-diphossugar_trans"/>
</dbReference>
<proteinExistence type="inferred from homology"/>
<keyword evidence="2" id="KW-1133">Transmembrane helix</keyword>
<dbReference type="Gene3D" id="3.90.550.20">
    <property type="match status" value="1"/>
</dbReference>
<evidence type="ECO:0000256" key="2">
    <source>
        <dbReference type="SAM" id="Phobius"/>
    </source>
</evidence>
<evidence type="ECO:0008006" key="5">
    <source>
        <dbReference type="Google" id="ProtNLM"/>
    </source>
</evidence>